<evidence type="ECO:0000313" key="8">
    <source>
        <dbReference type="Proteomes" id="UP000218615"/>
    </source>
</evidence>
<dbReference type="AlphaFoldDB" id="A0A284VMW8"/>
<feature type="transmembrane region" description="Helical" evidence="5">
    <location>
        <begin position="103"/>
        <end position="119"/>
    </location>
</feature>
<evidence type="ECO:0000256" key="3">
    <source>
        <dbReference type="ARBA" id="ARBA00022989"/>
    </source>
</evidence>
<keyword evidence="4 5" id="KW-0472">Membrane</keyword>
<dbReference type="RefSeq" id="WP_096205051.1">
    <property type="nucleotide sequence ID" value="NZ_FZMP01000112.1"/>
</dbReference>
<dbReference type="InterPro" id="IPR044880">
    <property type="entry name" value="NCX_ion-bd_dom_sf"/>
</dbReference>
<feature type="transmembrane region" description="Helical" evidence="5">
    <location>
        <begin position="198"/>
        <end position="218"/>
    </location>
</feature>
<keyword evidence="2 5" id="KW-0812">Transmembrane</keyword>
<reference evidence="8" key="1">
    <citation type="submission" date="2017-06" db="EMBL/GenBank/DDBJ databases">
        <authorList>
            <person name="Cremers G."/>
        </authorList>
    </citation>
    <scope>NUCLEOTIDE SEQUENCE [LARGE SCALE GENOMIC DNA]</scope>
</reference>
<proteinExistence type="predicted"/>
<dbReference type="PANTHER" id="PTHR10846">
    <property type="entry name" value="SODIUM/POTASSIUM/CALCIUM EXCHANGER"/>
    <property type="match status" value="1"/>
</dbReference>
<comment type="subcellular location">
    <subcellularLocation>
        <location evidence="1">Membrane</location>
        <topology evidence="1">Multi-pass membrane protein</topology>
    </subcellularLocation>
</comment>
<dbReference type="Gene3D" id="1.20.1420.30">
    <property type="entry name" value="NCX, central ion-binding region"/>
    <property type="match status" value="1"/>
</dbReference>
<evidence type="ECO:0000313" key="7">
    <source>
        <dbReference type="EMBL" id="SNQ60635.1"/>
    </source>
</evidence>
<feature type="transmembrane region" description="Helical" evidence="5">
    <location>
        <begin position="239"/>
        <end position="260"/>
    </location>
</feature>
<dbReference type="InterPro" id="IPR004481">
    <property type="entry name" value="K/Na/Ca-exchanger"/>
</dbReference>
<protein>
    <submittedName>
        <fullName evidence="7">Ca2+/Na+ antiporter</fullName>
    </submittedName>
</protein>
<evidence type="ECO:0000256" key="1">
    <source>
        <dbReference type="ARBA" id="ARBA00004141"/>
    </source>
</evidence>
<gene>
    <name evidence="7" type="ORF">MNV_20011</name>
</gene>
<feature type="transmembrane region" description="Helical" evidence="5">
    <location>
        <begin position="296"/>
        <end position="314"/>
    </location>
</feature>
<dbReference type="GO" id="GO:0008273">
    <property type="term" value="F:calcium, potassium:sodium antiporter activity"/>
    <property type="evidence" value="ECO:0007669"/>
    <property type="project" value="TreeGrafter"/>
</dbReference>
<feature type="transmembrane region" description="Helical" evidence="5">
    <location>
        <begin position="272"/>
        <end position="289"/>
    </location>
</feature>
<dbReference type="InterPro" id="IPR004837">
    <property type="entry name" value="NaCa_Exmemb"/>
</dbReference>
<organism evidence="7 8">
    <name type="scientific">Candidatus Methanoperedens nitratireducens</name>
    <dbReference type="NCBI Taxonomy" id="1392998"/>
    <lineage>
        <taxon>Archaea</taxon>
        <taxon>Methanobacteriati</taxon>
        <taxon>Methanobacteriota</taxon>
        <taxon>Stenosarchaea group</taxon>
        <taxon>Methanomicrobia</taxon>
        <taxon>Methanosarcinales</taxon>
        <taxon>ANME-2 cluster</taxon>
        <taxon>Candidatus Methanoperedentaceae</taxon>
        <taxon>Candidatus Methanoperedens</taxon>
    </lineage>
</organism>
<name>A0A284VMW8_9EURY</name>
<evidence type="ECO:0000256" key="2">
    <source>
        <dbReference type="ARBA" id="ARBA00022692"/>
    </source>
</evidence>
<feature type="domain" description="Sodium/calcium exchanger membrane region" evidence="6">
    <location>
        <begin position="173"/>
        <end position="310"/>
    </location>
</feature>
<feature type="transmembrane region" description="Helical" evidence="5">
    <location>
        <begin position="69"/>
        <end position="91"/>
    </location>
</feature>
<evidence type="ECO:0000256" key="4">
    <source>
        <dbReference type="ARBA" id="ARBA00023136"/>
    </source>
</evidence>
<accession>A0A284VMW8</accession>
<dbReference type="GO" id="GO:0005262">
    <property type="term" value="F:calcium channel activity"/>
    <property type="evidence" value="ECO:0007669"/>
    <property type="project" value="TreeGrafter"/>
</dbReference>
<dbReference type="EMBL" id="FZMP01000112">
    <property type="protein sequence ID" value="SNQ60635.1"/>
    <property type="molecule type" value="Genomic_DNA"/>
</dbReference>
<keyword evidence="8" id="KW-1185">Reference proteome</keyword>
<dbReference type="Proteomes" id="UP000218615">
    <property type="component" value="Unassembled WGS sequence"/>
</dbReference>
<dbReference type="Pfam" id="PF01699">
    <property type="entry name" value="Na_Ca_ex"/>
    <property type="match status" value="2"/>
</dbReference>
<dbReference type="GO" id="GO:0005886">
    <property type="term" value="C:plasma membrane"/>
    <property type="evidence" value="ECO:0007669"/>
    <property type="project" value="TreeGrafter"/>
</dbReference>
<feature type="transmembrane region" description="Helical" evidence="5">
    <location>
        <begin position="28"/>
        <end position="49"/>
    </location>
</feature>
<dbReference type="PANTHER" id="PTHR10846:SF8">
    <property type="entry name" value="INNER MEMBRANE PROTEIN YRBG"/>
    <property type="match status" value="1"/>
</dbReference>
<feature type="transmembrane region" description="Helical" evidence="5">
    <location>
        <begin position="6"/>
        <end position="21"/>
    </location>
</feature>
<feature type="domain" description="Sodium/calcium exchanger membrane region" evidence="6">
    <location>
        <begin position="6"/>
        <end position="143"/>
    </location>
</feature>
<keyword evidence="3 5" id="KW-1133">Transmembrane helix</keyword>
<evidence type="ECO:0000256" key="5">
    <source>
        <dbReference type="SAM" id="Phobius"/>
    </source>
</evidence>
<sequence length="315" mass="33405">MNTIVSITLFVVGLGLVIYFAEKLVKGVVGASIGFGISTFLISVIFIGFDPENLAVGAVGSFEGVAGIALGSIIGAAMVAIALAFGITAIVAPMRFEHVPKQILAVPILAVLIFWILAFDGQLSRMDGAFLLLGFVLSIVYLLRLSKRGLDIKPTGEVAETLEEAENLSKWKSFGLLLLSLAAIIIGSEMLVTGSETIIASLGLSDTVFGMTILAFLVSIEELARELPAALKGRPEISFGNVAGSILAFFLFNAGIIALVNPITVDTEVLRFYLPLCFGTVIAVSLFMMTKNIPRWAGGILVALYLIFVIGGFIR</sequence>
<evidence type="ECO:0000259" key="6">
    <source>
        <dbReference type="Pfam" id="PF01699"/>
    </source>
</evidence>
<dbReference type="GO" id="GO:0006874">
    <property type="term" value="P:intracellular calcium ion homeostasis"/>
    <property type="evidence" value="ECO:0007669"/>
    <property type="project" value="TreeGrafter"/>
</dbReference>
<dbReference type="OrthoDB" id="142185at2157"/>
<feature type="transmembrane region" description="Helical" evidence="5">
    <location>
        <begin position="174"/>
        <end position="192"/>
    </location>
</feature>
<feature type="transmembrane region" description="Helical" evidence="5">
    <location>
        <begin position="125"/>
        <end position="143"/>
    </location>
</feature>